<dbReference type="Proteomes" id="UP001321749">
    <property type="component" value="Unassembled WGS sequence"/>
</dbReference>
<protein>
    <submittedName>
        <fullName evidence="2">Uncharacterized protein</fullName>
    </submittedName>
</protein>
<evidence type="ECO:0000256" key="1">
    <source>
        <dbReference type="SAM" id="MobiDB-lite"/>
    </source>
</evidence>
<comment type="caution">
    <text evidence="2">The sequence shown here is derived from an EMBL/GenBank/DDBJ whole genome shotgun (WGS) entry which is preliminary data.</text>
</comment>
<proteinExistence type="predicted"/>
<feature type="region of interest" description="Disordered" evidence="1">
    <location>
        <begin position="52"/>
        <end position="123"/>
    </location>
</feature>
<sequence>MPPKYHRTASAHKHDLLVSLRKNEFYHLPEFYIRARAWYKAEIDRHLSAVSPASDHSSAAEQARPAVRHHPGVPPSDSPTTRRIQPPRSAKRLAAPPSDLATTKRSRRSDNRDGGIINAQKTGDYTLPSKQFERFLALQRDDPSSGDGDQLVLPPPTAGAERRRRSLRDRDLRVASSPVLPGIHVAYCMLGLEDVVEFKVLELLKSNLSSHNGANDPTKKAEEGGRKCLLELRKYKYKQRFKPAWGVEEPGEEWRLNRDRPSPDNDPGDYAGLMIEEEGEKLATTTGSGTGTPVSSVVLAKKAGNVRDLKVLVELSREERSRTGTPAPVAEMQLSPTLGRWQLDGVGDMGGGKSKRKRMKVESLDGKIVETELGLRFAVDLCEAIEGRRVKDGVKILMV</sequence>
<gene>
    <name evidence="2" type="ORF">QBC42DRAFT_328513</name>
</gene>
<dbReference type="AlphaFoldDB" id="A0AAV9HMA5"/>
<dbReference type="EMBL" id="MU864980">
    <property type="protein sequence ID" value="KAK4461987.1"/>
    <property type="molecule type" value="Genomic_DNA"/>
</dbReference>
<accession>A0AAV9HMA5</accession>
<name>A0AAV9HMA5_9PEZI</name>
<reference evidence="2" key="1">
    <citation type="journal article" date="2023" name="Mol. Phylogenet. Evol.">
        <title>Genome-scale phylogeny and comparative genomics of the fungal order Sordariales.</title>
        <authorList>
            <person name="Hensen N."/>
            <person name="Bonometti L."/>
            <person name="Westerberg I."/>
            <person name="Brannstrom I.O."/>
            <person name="Guillou S."/>
            <person name="Cros-Aarteil S."/>
            <person name="Calhoun S."/>
            <person name="Haridas S."/>
            <person name="Kuo A."/>
            <person name="Mondo S."/>
            <person name="Pangilinan J."/>
            <person name="Riley R."/>
            <person name="LaButti K."/>
            <person name="Andreopoulos B."/>
            <person name="Lipzen A."/>
            <person name="Chen C."/>
            <person name="Yan M."/>
            <person name="Daum C."/>
            <person name="Ng V."/>
            <person name="Clum A."/>
            <person name="Steindorff A."/>
            <person name="Ohm R.A."/>
            <person name="Martin F."/>
            <person name="Silar P."/>
            <person name="Natvig D.O."/>
            <person name="Lalanne C."/>
            <person name="Gautier V."/>
            <person name="Ament-Velasquez S.L."/>
            <person name="Kruys A."/>
            <person name="Hutchinson M.I."/>
            <person name="Powell A.J."/>
            <person name="Barry K."/>
            <person name="Miller A.N."/>
            <person name="Grigoriev I.V."/>
            <person name="Debuchy R."/>
            <person name="Gladieux P."/>
            <person name="Hiltunen Thoren M."/>
            <person name="Johannesson H."/>
        </authorList>
    </citation>
    <scope>NUCLEOTIDE SEQUENCE</scope>
    <source>
        <strain evidence="2">PSN324</strain>
    </source>
</reference>
<evidence type="ECO:0000313" key="3">
    <source>
        <dbReference type="Proteomes" id="UP001321749"/>
    </source>
</evidence>
<reference evidence="2" key="2">
    <citation type="submission" date="2023-06" db="EMBL/GenBank/DDBJ databases">
        <authorList>
            <consortium name="Lawrence Berkeley National Laboratory"/>
            <person name="Mondo S.J."/>
            <person name="Hensen N."/>
            <person name="Bonometti L."/>
            <person name="Westerberg I."/>
            <person name="Brannstrom I.O."/>
            <person name="Guillou S."/>
            <person name="Cros-Aarteil S."/>
            <person name="Calhoun S."/>
            <person name="Haridas S."/>
            <person name="Kuo A."/>
            <person name="Pangilinan J."/>
            <person name="Riley R."/>
            <person name="Labutti K."/>
            <person name="Andreopoulos B."/>
            <person name="Lipzen A."/>
            <person name="Chen C."/>
            <person name="Yanf M."/>
            <person name="Daum C."/>
            <person name="Ng V."/>
            <person name="Clum A."/>
            <person name="Steindorff A."/>
            <person name="Ohm R."/>
            <person name="Martin F."/>
            <person name="Silar P."/>
            <person name="Natvig D."/>
            <person name="Lalanne C."/>
            <person name="Gautier V."/>
            <person name="Ament-Velasquez S.L."/>
            <person name="Kruys A."/>
            <person name="Hutchinson M.I."/>
            <person name="Powell A.J."/>
            <person name="Barry K."/>
            <person name="Miller A.N."/>
            <person name="Grigoriev I.V."/>
            <person name="Debuchy R."/>
            <person name="Gladieux P."/>
            <person name="Thoren M.H."/>
            <person name="Johannesson H."/>
        </authorList>
    </citation>
    <scope>NUCLEOTIDE SEQUENCE</scope>
    <source>
        <strain evidence="2">PSN324</strain>
    </source>
</reference>
<organism evidence="2 3">
    <name type="scientific">Cladorrhinum samala</name>
    <dbReference type="NCBI Taxonomy" id="585594"/>
    <lineage>
        <taxon>Eukaryota</taxon>
        <taxon>Fungi</taxon>
        <taxon>Dikarya</taxon>
        <taxon>Ascomycota</taxon>
        <taxon>Pezizomycotina</taxon>
        <taxon>Sordariomycetes</taxon>
        <taxon>Sordariomycetidae</taxon>
        <taxon>Sordariales</taxon>
        <taxon>Podosporaceae</taxon>
        <taxon>Cladorrhinum</taxon>
    </lineage>
</organism>
<feature type="region of interest" description="Disordered" evidence="1">
    <location>
        <begin position="140"/>
        <end position="166"/>
    </location>
</feature>
<evidence type="ECO:0000313" key="2">
    <source>
        <dbReference type="EMBL" id="KAK4461987.1"/>
    </source>
</evidence>
<keyword evidence="3" id="KW-1185">Reference proteome</keyword>